<dbReference type="CDD" id="cd06185">
    <property type="entry name" value="PDR_like"/>
    <property type="match status" value="1"/>
</dbReference>
<dbReference type="GO" id="GO:0016491">
    <property type="term" value="F:oxidoreductase activity"/>
    <property type="evidence" value="ECO:0007669"/>
    <property type="project" value="InterPro"/>
</dbReference>
<dbReference type="InterPro" id="IPR001041">
    <property type="entry name" value="2Fe-2S_ferredoxin-type"/>
</dbReference>
<dbReference type="InterPro" id="IPR036010">
    <property type="entry name" value="2Fe-2S_ferredoxin-like_sf"/>
</dbReference>
<keyword evidence="6" id="KW-0670">Pyruvate</keyword>
<dbReference type="Pfam" id="PF03475">
    <property type="entry name" value="YiiM_3-alpha"/>
    <property type="match status" value="1"/>
</dbReference>
<feature type="domain" description="2Fe-2S ferredoxin-type" evidence="3">
    <location>
        <begin position="507"/>
        <end position="593"/>
    </location>
</feature>
<dbReference type="InterPro" id="IPR052353">
    <property type="entry name" value="Benzoxazolinone_Detox_Enz"/>
</dbReference>
<protein>
    <submittedName>
        <fullName evidence="6">Pyruvate kinase-like protein</fullName>
    </submittedName>
</protein>
<evidence type="ECO:0000259" key="4">
    <source>
        <dbReference type="PROSITE" id="PS51340"/>
    </source>
</evidence>
<keyword evidence="2" id="KW-0411">Iron-sulfur</keyword>
<keyword evidence="6" id="KW-0418">Kinase</keyword>
<dbReference type="Gene3D" id="2.40.33.20">
    <property type="entry name" value="PK beta-barrel domain-like"/>
    <property type="match status" value="1"/>
</dbReference>
<evidence type="ECO:0000256" key="1">
    <source>
        <dbReference type="ARBA" id="ARBA00022714"/>
    </source>
</evidence>
<dbReference type="AlphaFoldDB" id="A0AAE0IHF3"/>
<evidence type="ECO:0000259" key="3">
    <source>
        <dbReference type="PROSITE" id="PS51085"/>
    </source>
</evidence>
<keyword evidence="1" id="KW-0001">2Fe-2S</keyword>
<dbReference type="Proteomes" id="UP001283341">
    <property type="component" value="Unassembled WGS sequence"/>
</dbReference>
<dbReference type="PANTHER" id="PTHR30212">
    <property type="entry name" value="PROTEIN YIIM"/>
    <property type="match status" value="1"/>
</dbReference>
<feature type="domain" description="FAD-binding FR-type" evidence="5">
    <location>
        <begin position="263"/>
        <end position="382"/>
    </location>
</feature>
<evidence type="ECO:0000313" key="6">
    <source>
        <dbReference type="EMBL" id="KAK3325210.1"/>
    </source>
</evidence>
<reference evidence="6" key="1">
    <citation type="journal article" date="2023" name="Mol. Phylogenet. Evol.">
        <title>Genome-scale phylogeny and comparative genomics of the fungal order Sordariales.</title>
        <authorList>
            <person name="Hensen N."/>
            <person name="Bonometti L."/>
            <person name="Westerberg I."/>
            <person name="Brannstrom I.O."/>
            <person name="Guillou S."/>
            <person name="Cros-Aarteil S."/>
            <person name="Calhoun S."/>
            <person name="Haridas S."/>
            <person name="Kuo A."/>
            <person name="Mondo S."/>
            <person name="Pangilinan J."/>
            <person name="Riley R."/>
            <person name="LaButti K."/>
            <person name="Andreopoulos B."/>
            <person name="Lipzen A."/>
            <person name="Chen C."/>
            <person name="Yan M."/>
            <person name="Daum C."/>
            <person name="Ng V."/>
            <person name="Clum A."/>
            <person name="Steindorff A."/>
            <person name="Ohm R.A."/>
            <person name="Martin F."/>
            <person name="Silar P."/>
            <person name="Natvig D.O."/>
            <person name="Lalanne C."/>
            <person name="Gautier V."/>
            <person name="Ament-Velasquez S.L."/>
            <person name="Kruys A."/>
            <person name="Hutchinson M.I."/>
            <person name="Powell A.J."/>
            <person name="Barry K."/>
            <person name="Miller A.N."/>
            <person name="Grigoriev I.V."/>
            <person name="Debuchy R."/>
            <person name="Gladieux P."/>
            <person name="Hiltunen Thoren M."/>
            <person name="Johannesson H."/>
        </authorList>
    </citation>
    <scope>NUCLEOTIDE SEQUENCE</scope>
    <source>
        <strain evidence="6">CBS 118394</strain>
    </source>
</reference>
<dbReference type="PRINTS" id="PR00409">
    <property type="entry name" value="PHDIOXRDTASE"/>
</dbReference>
<keyword evidence="7" id="KW-1185">Reference proteome</keyword>
<dbReference type="SUPFAM" id="SSF52343">
    <property type="entry name" value="Ferredoxin reductase-like, C-terminal NADP-linked domain"/>
    <property type="match status" value="1"/>
</dbReference>
<dbReference type="Pfam" id="PF03473">
    <property type="entry name" value="MOSC"/>
    <property type="match status" value="1"/>
</dbReference>
<proteinExistence type="predicted"/>
<dbReference type="InterPro" id="IPR011037">
    <property type="entry name" value="Pyrv_Knase-like_insert_dom_sf"/>
</dbReference>
<dbReference type="SUPFAM" id="SSF63380">
    <property type="entry name" value="Riboflavin synthase domain-like"/>
    <property type="match status" value="1"/>
</dbReference>
<dbReference type="Gene3D" id="3.40.50.80">
    <property type="entry name" value="Nucleotide-binding domain of ferredoxin-NADP reductase (FNR) module"/>
    <property type="match status" value="1"/>
</dbReference>
<dbReference type="SUPFAM" id="SSF54292">
    <property type="entry name" value="2Fe-2S ferredoxin-like"/>
    <property type="match status" value="1"/>
</dbReference>
<dbReference type="Gene3D" id="2.40.30.10">
    <property type="entry name" value="Translation factors"/>
    <property type="match status" value="1"/>
</dbReference>
<feature type="domain" description="MOSC" evidence="4">
    <location>
        <begin position="45"/>
        <end position="195"/>
    </location>
</feature>
<evidence type="ECO:0000313" key="7">
    <source>
        <dbReference type="Proteomes" id="UP001283341"/>
    </source>
</evidence>
<dbReference type="Gene3D" id="3.10.20.30">
    <property type="match status" value="1"/>
</dbReference>
<sequence>MAQNPQPPATPAIGAPDFSDVILEVRMGKMKPMPGLTVDSGIDKSLCDGPVHVTTLGIEGDEHDLTFHGGPEKAIHGYCLSNYPLWQSEHPSAASRFRAGGFGENFVLANMSERNVCIGDIYSVCSPISSSTSNSSNDGCLLLQVSLPRQPCFKLNHRFQLKNFAPLTYKFSRTGWYYRVLREGRVKAGDEIRLVERKHPQWTIERVQEYLHRNQRDVKMNEILAGVEELGAESRGMFAARVAKQKAKERRENRERDEQPKKDRWREFMIIEKTRQTDRVTSFVLEAVKPLDRNDVADDKEEVDLDPGAHAKIKLPNGLVRVYSIVDGDKNRFQLGIAYDGTTEGSSRGGSKYLHTQTTVGDTILVNATITNAIPIASAASNHVFVVGGIGITAFLALAELYKKINYSFTLHYVVRNDETDVPFKERIEKLGGEGSSGTVFVYDKQKGNRMDIGKIVREMPWNSQLYFCGPKKMMEEAQRVVEENGIGEKEVHWEAFEADIVGGDPFEAVVANRDNAVIHVGGEETLLEKLQERFGDDAVESSCCVGNCGTCRVELRDGRVEHRGTALSSEEKGDGAMLACVSRGVWRIVIEI</sequence>
<accession>A0AAE0IHF3</accession>
<dbReference type="GO" id="GO:0016301">
    <property type="term" value="F:kinase activity"/>
    <property type="evidence" value="ECO:0007669"/>
    <property type="project" value="UniProtKB-KW"/>
</dbReference>
<comment type="caution">
    <text evidence="6">The sequence shown here is derived from an EMBL/GenBank/DDBJ whole genome shotgun (WGS) entry which is preliminary data.</text>
</comment>
<dbReference type="EMBL" id="JAUEDM010000002">
    <property type="protein sequence ID" value="KAK3325210.1"/>
    <property type="molecule type" value="Genomic_DNA"/>
</dbReference>
<organism evidence="6 7">
    <name type="scientific">Apodospora peruviana</name>
    <dbReference type="NCBI Taxonomy" id="516989"/>
    <lineage>
        <taxon>Eukaryota</taxon>
        <taxon>Fungi</taxon>
        <taxon>Dikarya</taxon>
        <taxon>Ascomycota</taxon>
        <taxon>Pezizomycotina</taxon>
        <taxon>Sordariomycetes</taxon>
        <taxon>Sordariomycetidae</taxon>
        <taxon>Sordariales</taxon>
        <taxon>Lasiosphaeriaceae</taxon>
        <taxon>Apodospora</taxon>
    </lineage>
</organism>
<dbReference type="InterPro" id="IPR039261">
    <property type="entry name" value="FNR_nucleotide-bd"/>
</dbReference>
<dbReference type="GO" id="GO:0030151">
    <property type="term" value="F:molybdenum ion binding"/>
    <property type="evidence" value="ECO:0007669"/>
    <property type="project" value="InterPro"/>
</dbReference>
<dbReference type="CDD" id="cd00207">
    <property type="entry name" value="fer2"/>
    <property type="match status" value="1"/>
</dbReference>
<evidence type="ECO:0000256" key="2">
    <source>
        <dbReference type="ARBA" id="ARBA00023014"/>
    </source>
</evidence>
<dbReference type="PROSITE" id="PS51085">
    <property type="entry name" value="2FE2S_FER_2"/>
    <property type="match status" value="1"/>
</dbReference>
<evidence type="ECO:0000259" key="5">
    <source>
        <dbReference type="PROSITE" id="PS51384"/>
    </source>
</evidence>
<dbReference type="PROSITE" id="PS51384">
    <property type="entry name" value="FAD_FR"/>
    <property type="match status" value="1"/>
</dbReference>
<dbReference type="InterPro" id="IPR017938">
    <property type="entry name" value="Riboflavin_synthase-like_b-brl"/>
</dbReference>
<dbReference type="PROSITE" id="PS51340">
    <property type="entry name" value="MOSC"/>
    <property type="match status" value="1"/>
</dbReference>
<reference evidence="6" key="2">
    <citation type="submission" date="2023-06" db="EMBL/GenBank/DDBJ databases">
        <authorList>
            <consortium name="Lawrence Berkeley National Laboratory"/>
            <person name="Haridas S."/>
            <person name="Hensen N."/>
            <person name="Bonometti L."/>
            <person name="Westerberg I."/>
            <person name="Brannstrom I.O."/>
            <person name="Guillou S."/>
            <person name="Cros-Aarteil S."/>
            <person name="Calhoun S."/>
            <person name="Kuo A."/>
            <person name="Mondo S."/>
            <person name="Pangilinan J."/>
            <person name="Riley R."/>
            <person name="Labutti K."/>
            <person name="Andreopoulos B."/>
            <person name="Lipzen A."/>
            <person name="Chen C."/>
            <person name="Yanf M."/>
            <person name="Daum C."/>
            <person name="Ng V."/>
            <person name="Clum A."/>
            <person name="Steindorff A."/>
            <person name="Ohm R."/>
            <person name="Martin F."/>
            <person name="Silar P."/>
            <person name="Natvig D."/>
            <person name="Lalanne C."/>
            <person name="Gautier V."/>
            <person name="Ament-Velasquez S.L."/>
            <person name="Kruys A."/>
            <person name="Hutchinson M.I."/>
            <person name="Powell A.J."/>
            <person name="Barry K."/>
            <person name="Miller A.N."/>
            <person name="Grigoriev I.V."/>
            <person name="Debuchy R."/>
            <person name="Gladieux P."/>
            <person name="Thoren M.H."/>
            <person name="Johannesson H."/>
        </authorList>
    </citation>
    <scope>NUCLEOTIDE SEQUENCE</scope>
    <source>
        <strain evidence="6">CBS 118394</strain>
    </source>
</reference>
<dbReference type="GO" id="GO:0051537">
    <property type="term" value="F:2 iron, 2 sulfur cluster binding"/>
    <property type="evidence" value="ECO:0007669"/>
    <property type="project" value="UniProtKB-KW"/>
</dbReference>
<dbReference type="PANTHER" id="PTHR30212:SF2">
    <property type="entry name" value="PROTEIN YIIM"/>
    <property type="match status" value="1"/>
</dbReference>
<gene>
    <name evidence="6" type="ORF">B0H66DRAFT_615658</name>
</gene>
<dbReference type="GO" id="GO:0030170">
    <property type="term" value="F:pyridoxal phosphate binding"/>
    <property type="evidence" value="ECO:0007669"/>
    <property type="project" value="InterPro"/>
</dbReference>
<dbReference type="InterPro" id="IPR017927">
    <property type="entry name" value="FAD-bd_FR_type"/>
</dbReference>
<dbReference type="SUPFAM" id="SSF50800">
    <property type="entry name" value="PK beta-barrel domain-like"/>
    <property type="match status" value="1"/>
</dbReference>
<dbReference type="InterPro" id="IPR005302">
    <property type="entry name" value="MoCF_Sase_C"/>
</dbReference>
<dbReference type="Pfam" id="PF00111">
    <property type="entry name" value="Fer2"/>
    <property type="match status" value="1"/>
</dbReference>
<dbReference type="InterPro" id="IPR005163">
    <property type="entry name" value="Tri_helical_YiiM-like"/>
</dbReference>
<name>A0AAE0IHF3_9PEZI</name>
<dbReference type="InterPro" id="IPR012675">
    <property type="entry name" value="Beta-grasp_dom_sf"/>
</dbReference>
<keyword evidence="1" id="KW-0408">Iron</keyword>
<keyword evidence="6" id="KW-0808">Transferase</keyword>
<keyword evidence="1" id="KW-0479">Metal-binding</keyword>